<feature type="domain" description="GPI inositol-deacylase winged helix" evidence="4">
    <location>
        <begin position="566"/>
        <end position="644"/>
    </location>
</feature>
<dbReference type="SMART" id="SM00248">
    <property type="entry name" value="ANK"/>
    <property type="match status" value="3"/>
</dbReference>
<dbReference type="PROSITE" id="PS50297">
    <property type="entry name" value="ANK_REP_REGION"/>
    <property type="match status" value="1"/>
</dbReference>
<dbReference type="InterPro" id="IPR002110">
    <property type="entry name" value="Ankyrin_rpt"/>
</dbReference>
<keyword evidence="1" id="KW-0677">Repeat</keyword>
<dbReference type="AlphaFoldDB" id="A0A9P5P6K5"/>
<dbReference type="OrthoDB" id="66095at2759"/>
<evidence type="ECO:0000259" key="5">
    <source>
        <dbReference type="Pfam" id="PF24883"/>
    </source>
</evidence>
<accession>A0A9P5P6K5</accession>
<feature type="coiled-coil region" evidence="3">
    <location>
        <begin position="177"/>
        <end position="226"/>
    </location>
</feature>
<evidence type="ECO:0000313" key="6">
    <source>
        <dbReference type="EMBL" id="KAF9056902.1"/>
    </source>
</evidence>
<sequence>METGATVLAYFAIGQLVKAIVDYGRDMLEYSKERELFLGELEPLGEILSRLELLVESKSQSVPPDPWIEALQKLDLFKDNATLGHTLRDIASKLDIPKDKIYTRATKNIGAPQAVELLTPSGTHSDGSLTRKVVSGAHKIKVRSIWALIGKSDMIDLLARVQRMCQMAQIALSAYSAEQLTKMSETVEQRLDLYQQQISAKLDEGLVQIHDQLDSLEQQSQMEKDDKRLQDFIMKLQPVDNETKHHSISAQKQTGTCNLAAKPSLLCILVIFGRTRLVSFWSTYAMTDFSPVVKIVIVQTTAGSGKSVLWSVFPFMLLLYRPTNLYHSSSVIEELESSTLTQVIYHYCDFRDQHSTNVKTIFHSLLAQLVRQNTQQFNKKLCQITDSKLNISGLLSTIDRVVDWIIDDLSSRDKQQYVVIDALDECEDFDCLIPCLLRLASVPKVSLLLSSRQERDIYDLLCDQSIISLADEGASVLADITIHIDHELKGRQKLSRFPSPVKADIARALMEKSDGMFRWVQCQLDSLVYCRTAGAVKEALANLPKTLYETYEHILYSIDAKGPTEARTARQILQWIIGSTVRPLTLTEINSALQIEIGQPKLNEDFCLFDEEEILSICKSLVMCNSGVVSLSHFTVKEFLVQARLADLNLGHYAMVNSVVHHDLSLHCLTYLLLDAFKMGPATSKESYAQRLRDYPFLPCATIQLPAHLSSAPQNDPEIYALVSQLLLDPTLHNFSSFSQTEHFMDNIGYTSQNYYVLRRNPSFINSGQSPPWFIVWCRTPWIARRLLHERPEWLNAESTSSTFFCGTPLHWAIYSGCWDIAEAILDSGANIDKKSVTGVKSYCGSTQLSPLQAALGMSSGEGVKLLLARGAKVSCAELKSAIYRVPRGVHVHDFGAMSSVHTGDPRMVQTLLDAGCDPKAIDPGSGKSTLQAAFELRTAGVIDVLIKAGASLEEVTNGTRNAFMLVGVLAAPNKFSNTMEELQIIRDFLMIALGLPLNVATLVMDLAEQWANIRVSKNETIEFTEDSAETPYIRLAMPNGNLRSIIFITSSHDQGYSGEPEHTKGTYQESHTWFEAAIMRQGEQVGDRRFIQANVQAASQSRTHRNIWSVDEIWMLPRARYAGWINNVDAAEITICYTFC</sequence>
<dbReference type="SUPFAM" id="SSF48403">
    <property type="entry name" value="Ankyrin repeat"/>
    <property type="match status" value="1"/>
</dbReference>
<dbReference type="Gene3D" id="3.40.50.300">
    <property type="entry name" value="P-loop containing nucleotide triphosphate hydrolases"/>
    <property type="match status" value="1"/>
</dbReference>
<dbReference type="InterPro" id="IPR036770">
    <property type="entry name" value="Ankyrin_rpt-contain_sf"/>
</dbReference>
<keyword evidence="7" id="KW-1185">Reference proteome</keyword>
<dbReference type="Pfam" id="PF24883">
    <property type="entry name" value="NPHP3_N"/>
    <property type="match status" value="1"/>
</dbReference>
<feature type="repeat" description="ANK" evidence="2">
    <location>
        <begin position="808"/>
        <end position="837"/>
    </location>
</feature>
<feature type="domain" description="Nephrocystin 3-like N-terminal" evidence="5">
    <location>
        <begin position="328"/>
        <end position="452"/>
    </location>
</feature>
<dbReference type="PANTHER" id="PTHR10039:SF16">
    <property type="entry name" value="GPI INOSITOL-DEACYLASE"/>
    <property type="match status" value="1"/>
</dbReference>
<proteinExistence type="predicted"/>
<evidence type="ECO:0000256" key="2">
    <source>
        <dbReference type="PROSITE-ProRule" id="PRU00023"/>
    </source>
</evidence>
<name>A0A9P5P6K5_9AGAR</name>
<evidence type="ECO:0000256" key="3">
    <source>
        <dbReference type="SAM" id="Coils"/>
    </source>
</evidence>
<protein>
    <submittedName>
        <fullName evidence="6">Uncharacterized protein</fullName>
    </submittedName>
</protein>
<comment type="caution">
    <text evidence="6">The sequence shown here is derived from an EMBL/GenBank/DDBJ whole genome shotgun (WGS) entry which is preliminary data.</text>
</comment>
<evidence type="ECO:0000259" key="4">
    <source>
        <dbReference type="Pfam" id="PF22939"/>
    </source>
</evidence>
<dbReference type="InterPro" id="IPR027417">
    <property type="entry name" value="P-loop_NTPase"/>
</dbReference>
<dbReference type="Proteomes" id="UP000772434">
    <property type="component" value="Unassembled WGS sequence"/>
</dbReference>
<dbReference type="InterPro" id="IPR054471">
    <property type="entry name" value="GPIID_WHD"/>
</dbReference>
<evidence type="ECO:0000313" key="7">
    <source>
        <dbReference type="Proteomes" id="UP000772434"/>
    </source>
</evidence>
<organism evidence="6 7">
    <name type="scientific">Rhodocollybia butyracea</name>
    <dbReference type="NCBI Taxonomy" id="206335"/>
    <lineage>
        <taxon>Eukaryota</taxon>
        <taxon>Fungi</taxon>
        <taxon>Dikarya</taxon>
        <taxon>Basidiomycota</taxon>
        <taxon>Agaricomycotina</taxon>
        <taxon>Agaricomycetes</taxon>
        <taxon>Agaricomycetidae</taxon>
        <taxon>Agaricales</taxon>
        <taxon>Marasmiineae</taxon>
        <taxon>Omphalotaceae</taxon>
        <taxon>Rhodocollybia</taxon>
    </lineage>
</organism>
<dbReference type="PANTHER" id="PTHR10039">
    <property type="entry name" value="AMELOGENIN"/>
    <property type="match status" value="1"/>
</dbReference>
<evidence type="ECO:0000256" key="1">
    <source>
        <dbReference type="ARBA" id="ARBA00022737"/>
    </source>
</evidence>
<reference evidence="6" key="1">
    <citation type="submission" date="2020-11" db="EMBL/GenBank/DDBJ databases">
        <authorList>
            <consortium name="DOE Joint Genome Institute"/>
            <person name="Ahrendt S."/>
            <person name="Riley R."/>
            <person name="Andreopoulos W."/>
            <person name="Labutti K."/>
            <person name="Pangilinan J."/>
            <person name="Ruiz-Duenas F.J."/>
            <person name="Barrasa J.M."/>
            <person name="Sanchez-Garcia M."/>
            <person name="Camarero S."/>
            <person name="Miyauchi S."/>
            <person name="Serrano A."/>
            <person name="Linde D."/>
            <person name="Babiker R."/>
            <person name="Drula E."/>
            <person name="Ayuso-Fernandez I."/>
            <person name="Pacheco R."/>
            <person name="Padilla G."/>
            <person name="Ferreira P."/>
            <person name="Barriuso J."/>
            <person name="Kellner H."/>
            <person name="Castanera R."/>
            <person name="Alfaro M."/>
            <person name="Ramirez L."/>
            <person name="Pisabarro A.G."/>
            <person name="Kuo A."/>
            <person name="Tritt A."/>
            <person name="Lipzen A."/>
            <person name="He G."/>
            <person name="Yan M."/>
            <person name="Ng V."/>
            <person name="Cullen D."/>
            <person name="Martin F."/>
            <person name="Rosso M.-N."/>
            <person name="Henrissat B."/>
            <person name="Hibbett D."/>
            <person name="Martinez A.T."/>
            <person name="Grigoriev I.V."/>
        </authorList>
    </citation>
    <scope>NUCLEOTIDE SEQUENCE</scope>
    <source>
        <strain evidence="6">AH 40177</strain>
    </source>
</reference>
<dbReference type="Pfam" id="PF00023">
    <property type="entry name" value="Ank"/>
    <property type="match status" value="1"/>
</dbReference>
<keyword evidence="2" id="KW-0040">ANK repeat</keyword>
<dbReference type="Gene3D" id="1.25.40.20">
    <property type="entry name" value="Ankyrin repeat-containing domain"/>
    <property type="match status" value="2"/>
</dbReference>
<dbReference type="InterPro" id="IPR056884">
    <property type="entry name" value="NPHP3-like_N"/>
</dbReference>
<dbReference type="PROSITE" id="PS50088">
    <property type="entry name" value="ANK_REPEAT"/>
    <property type="match status" value="1"/>
</dbReference>
<gene>
    <name evidence="6" type="ORF">BDP27DRAFT_1433254</name>
</gene>
<dbReference type="Pfam" id="PF22939">
    <property type="entry name" value="WHD_GPIID"/>
    <property type="match status" value="1"/>
</dbReference>
<keyword evidence="3" id="KW-0175">Coiled coil</keyword>
<dbReference type="EMBL" id="JADNRY010000412">
    <property type="protein sequence ID" value="KAF9056902.1"/>
    <property type="molecule type" value="Genomic_DNA"/>
</dbReference>